<feature type="compositionally biased region" description="Polar residues" evidence="1">
    <location>
        <begin position="53"/>
        <end position="71"/>
    </location>
</feature>
<dbReference type="Pfam" id="PF00651">
    <property type="entry name" value="BTB"/>
    <property type="match status" value="1"/>
</dbReference>
<reference evidence="3" key="1">
    <citation type="submission" date="2014-09" db="EMBL/GenBank/DDBJ databases">
        <title>Genome sequence of the luminous mushroom Mycena chlorophos for searching fungal bioluminescence genes.</title>
        <authorList>
            <person name="Tanaka Y."/>
            <person name="Kasuga D."/>
            <person name="Oba Y."/>
            <person name="Hase S."/>
            <person name="Sato K."/>
            <person name="Oba Y."/>
            <person name="Sakakibara Y."/>
        </authorList>
    </citation>
    <scope>NUCLEOTIDE SEQUENCE</scope>
</reference>
<dbReference type="Proteomes" id="UP000815677">
    <property type="component" value="Unassembled WGS sequence"/>
</dbReference>
<name>A0ABQ0LVT8_MYCCL</name>
<feature type="domain" description="BTB" evidence="2">
    <location>
        <begin position="99"/>
        <end position="197"/>
    </location>
</feature>
<evidence type="ECO:0000313" key="4">
    <source>
        <dbReference type="Proteomes" id="UP000815677"/>
    </source>
</evidence>
<sequence length="399" mass="45251">MVDEATPLLILDLAYRSRLLSFRRKQISQRLMHEHAQGQRYRRRMEETEVQRTSHASSHLVSTAMSSASPTTHPPKPPISEPPQTIIRSPDFFFEDGSIILQVQSTQFRVAKSMLALHSTVLRDMLTLPLPANEPMVEGCPVVVLPGDTAEDWAHLLGVMYPKSFLRPKRPTFPSIAAVIRLGKKYDMARFRQEALAQLKSEFPSALEDLDELAAEGYWQYIHAGKSAKQTLASAIALAREVSLLSVLPVMFYHLKPSDDTKPMLNLADRVTQLEGHLALLRLQEETTMKWLRPADEADLDDGWGIPSNQCRHPLVCEAALKQTAFTTLRSLKGKDYVLDEWSEEWEEAGRNWPDWILNKIATNSLLRISFFSVPLTLGRYLSPYNARASTSVKYRRIS</sequence>
<evidence type="ECO:0000259" key="2">
    <source>
        <dbReference type="Pfam" id="PF00651"/>
    </source>
</evidence>
<dbReference type="InterPro" id="IPR000210">
    <property type="entry name" value="BTB/POZ_dom"/>
</dbReference>
<evidence type="ECO:0000256" key="1">
    <source>
        <dbReference type="SAM" id="MobiDB-lite"/>
    </source>
</evidence>
<dbReference type="SUPFAM" id="SSF54695">
    <property type="entry name" value="POZ domain"/>
    <property type="match status" value="1"/>
</dbReference>
<dbReference type="Gene3D" id="3.30.710.10">
    <property type="entry name" value="Potassium Channel Kv1.1, Chain A"/>
    <property type="match status" value="1"/>
</dbReference>
<dbReference type="EMBL" id="DF848931">
    <property type="protein sequence ID" value="GAT55193.1"/>
    <property type="molecule type" value="Genomic_DNA"/>
</dbReference>
<gene>
    <name evidence="3" type="ORF">MCHLO_11987</name>
</gene>
<feature type="region of interest" description="Disordered" evidence="1">
    <location>
        <begin position="32"/>
        <end position="82"/>
    </location>
</feature>
<evidence type="ECO:0000313" key="3">
    <source>
        <dbReference type="EMBL" id="GAT55193.1"/>
    </source>
</evidence>
<keyword evidence="4" id="KW-1185">Reference proteome</keyword>
<accession>A0ABQ0LVT8</accession>
<organism evidence="3 4">
    <name type="scientific">Mycena chlorophos</name>
    <name type="common">Agaric fungus</name>
    <name type="synonym">Agaricus chlorophos</name>
    <dbReference type="NCBI Taxonomy" id="658473"/>
    <lineage>
        <taxon>Eukaryota</taxon>
        <taxon>Fungi</taxon>
        <taxon>Dikarya</taxon>
        <taxon>Basidiomycota</taxon>
        <taxon>Agaricomycotina</taxon>
        <taxon>Agaricomycetes</taxon>
        <taxon>Agaricomycetidae</taxon>
        <taxon>Agaricales</taxon>
        <taxon>Marasmiineae</taxon>
        <taxon>Mycenaceae</taxon>
        <taxon>Mycena</taxon>
    </lineage>
</organism>
<feature type="compositionally biased region" description="Pro residues" evidence="1">
    <location>
        <begin position="72"/>
        <end position="81"/>
    </location>
</feature>
<proteinExistence type="predicted"/>
<dbReference type="InterPro" id="IPR011333">
    <property type="entry name" value="SKP1/BTB/POZ_sf"/>
</dbReference>
<protein>
    <recommendedName>
        <fullName evidence="2">BTB domain-containing protein</fullName>
    </recommendedName>
</protein>